<evidence type="ECO:0000259" key="1">
    <source>
        <dbReference type="Pfam" id="PF03050"/>
    </source>
</evidence>
<dbReference type="Proteomes" id="UP000321337">
    <property type="component" value="Unassembled WGS sequence"/>
</dbReference>
<organism evidence="2 3">
    <name type="scientific">Sulfuriferula plumbiphila</name>
    <dbReference type="NCBI Taxonomy" id="171865"/>
    <lineage>
        <taxon>Bacteria</taxon>
        <taxon>Pseudomonadati</taxon>
        <taxon>Pseudomonadota</taxon>
        <taxon>Betaproteobacteria</taxon>
        <taxon>Nitrosomonadales</taxon>
        <taxon>Sulfuricellaceae</taxon>
        <taxon>Sulfuriferula</taxon>
    </lineage>
</organism>
<dbReference type="InterPro" id="IPR004291">
    <property type="entry name" value="Transposase_IS66_central"/>
</dbReference>
<keyword evidence="3" id="KW-1185">Reference proteome</keyword>
<evidence type="ECO:0000313" key="3">
    <source>
        <dbReference type="Proteomes" id="UP000321337"/>
    </source>
</evidence>
<evidence type="ECO:0000313" key="2">
    <source>
        <dbReference type="EMBL" id="GEP32118.1"/>
    </source>
</evidence>
<sequence>MPVERTAGLMNDLYPLPISTATAMGMIMETAEVVAPTVAGQGVTQLVAAGGDETGMRVVGKLHGLHTLETTISTWMGVHPKRGREAIEEFAVIPRFAGILGHDGWMPYRYYMTCQHVLCNAHHVRELRAIAEASKDAWPQQMIDMLYRANVKVDAACRRNGWIDALRTEYRNILTADESRNLPAPPSGQSGRTRQRDATNLLARLREYDVLCFTFNSDAPFTNNIAEQAIRMCKVKQKVSGCFRTLDGGAAFCTIRSYLATHHKQNFNLYHSLVQALQGNVHQPCLDEGRIITILQDKRLKAHLDIIRQRKCFEGTASCEDSDLL</sequence>
<dbReference type="InterPro" id="IPR052344">
    <property type="entry name" value="Transposase-related"/>
</dbReference>
<comment type="caution">
    <text evidence="2">The sequence shown here is derived from an EMBL/GenBank/DDBJ whole genome shotgun (WGS) entry which is preliminary data.</text>
</comment>
<proteinExistence type="predicted"/>
<accession>A0A512LCA3</accession>
<reference evidence="2 3" key="1">
    <citation type="submission" date="2019-07" db="EMBL/GenBank/DDBJ databases">
        <title>Whole genome shotgun sequence of Thiobacillus plumbophilus NBRC 107929.</title>
        <authorList>
            <person name="Hosoyama A."/>
            <person name="Uohara A."/>
            <person name="Ohji S."/>
            <person name="Ichikawa N."/>
        </authorList>
    </citation>
    <scope>NUCLEOTIDE SEQUENCE [LARGE SCALE GENOMIC DNA]</scope>
    <source>
        <strain evidence="2 3">NBRC 107929</strain>
    </source>
</reference>
<protein>
    <submittedName>
        <fullName evidence="2">Transposase</fullName>
    </submittedName>
</protein>
<dbReference type="Pfam" id="PF03050">
    <property type="entry name" value="DDE_Tnp_IS66"/>
    <property type="match status" value="1"/>
</dbReference>
<gene>
    <name evidence="2" type="ORF">TPL01_32560</name>
</gene>
<dbReference type="AlphaFoldDB" id="A0A512LCA3"/>
<dbReference type="RefSeq" id="WP_223264652.1">
    <property type="nucleotide sequence ID" value="NZ_AP021884.1"/>
</dbReference>
<name>A0A512LCA3_9PROT</name>
<dbReference type="PANTHER" id="PTHR33678">
    <property type="entry name" value="BLL1576 PROTEIN"/>
    <property type="match status" value="1"/>
</dbReference>
<feature type="domain" description="Transposase IS66 central" evidence="1">
    <location>
        <begin position="1"/>
        <end position="250"/>
    </location>
</feature>
<dbReference type="PANTHER" id="PTHR33678:SF1">
    <property type="entry name" value="BLL1576 PROTEIN"/>
    <property type="match status" value="1"/>
</dbReference>
<dbReference type="EMBL" id="BKAD01000049">
    <property type="protein sequence ID" value="GEP32118.1"/>
    <property type="molecule type" value="Genomic_DNA"/>
</dbReference>